<accession>A0ABD0VN48</accession>
<feature type="compositionally biased region" description="Polar residues" evidence="1">
    <location>
        <begin position="237"/>
        <end position="247"/>
    </location>
</feature>
<evidence type="ECO:0008006" key="5">
    <source>
        <dbReference type="Google" id="ProtNLM"/>
    </source>
</evidence>
<dbReference type="AlphaFoldDB" id="A0ABD0VN48"/>
<organism evidence="3 4">
    <name type="scientific">Dendrobium thyrsiflorum</name>
    <name type="common">Pinecone-like raceme dendrobium</name>
    <name type="synonym">Orchid</name>
    <dbReference type="NCBI Taxonomy" id="117978"/>
    <lineage>
        <taxon>Eukaryota</taxon>
        <taxon>Viridiplantae</taxon>
        <taxon>Streptophyta</taxon>
        <taxon>Embryophyta</taxon>
        <taxon>Tracheophyta</taxon>
        <taxon>Spermatophyta</taxon>
        <taxon>Magnoliopsida</taxon>
        <taxon>Liliopsida</taxon>
        <taxon>Asparagales</taxon>
        <taxon>Orchidaceae</taxon>
        <taxon>Epidendroideae</taxon>
        <taxon>Malaxideae</taxon>
        <taxon>Dendrobiinae</taxon>
        <taxon>Dendrobium</taxon>
    </lineage>
</organism>
<feature type="compositionally biased region" description="Low complexity" evidence="1">
    <location>
        <begin position="126"/>
        <end position="140"/>
    </location>
</feature>
<dbReference type="Proteomes" id="UP001552299">
    <property type="component" value="Unassembled WGS sequence"/>
</dbReference>
<comment type="caution">
    <text evidence="3">The sequence shown here is derived from an EMBL/GenBank/DDBJ whole genome shotgun (WGS) entry which is preliminary data.</text>
</comment>
<feature type="signal peptide" evidence="2">
    <location>
        <begin position="1"/>
        <end position="21"/>
    </location>
</feature>
<gene>
    <name evidence="3" type="ORF">M5K25_002419</name>
</gene>
<evidence type="ECO:0000256" key="1">
    <source>
        <dbReference type="SAM" id="MobiDB-lite"/>
    </source>
</evidence>
<feature type="chain" id="PRO_5044832418" description="Prolamin-like domain-containing protein" evidence="2">
    <location>
        <begin position="22"/>
        <end position="277"/>
    </location>
</feature>
<protein>
    <recommendedName>
        <fullName evidence="5">Prolamin-like domain-containing protein</fullName>
    </recommendedName>
</protein>
<evidence type="ECO:0000313" key="3">
    <source>
        <dbReference type="EMBL" id="KAL0926208.1"/>
    </source>
</evidence>
<feature type="region of interest" description="Disordered" evidence="1">
    <location>
        <begin position="211"/>
        <end position="277"/>
    </location>
</feature>
<evidence type="ECO:0000256" key="2">
    <source>
        <dbReference type="SAM" id="SignalP"/>
    </source>
</evidence>
<feature type="region of interest" description="Disordered" evidence="1">
    <location>
        <begin position="126"/>
        <end position="163"/>
    </location>
</feature>
<evidence type="ECO:0000313" key="4">
    <source>
        <dbReference type="Proteomes" id="UP001552299"/>
    </source>
</evidence>
<sequence length="277" mass="31170">MANYLITLVALLGLLSGTALANIPWNPYFYVPTSPFGRELARIPDPPARLIRGIPPKEPFNPYERVYRCWGYLGKPEAIGWVKLFFINGTLPGTAVCRGVLNVHQDCWPDMFKIWWHSNRLLGASRSNSHQSRNQSVSRRLQVSTSFHPRGQNAVGEGTSAPSLEDRIRKMEESHNEILQLLREPRRPAIAPLGDIPLPREPMPAENVLPEHLHVEVPPLPPRRRPRAHQDNELADTASSTRPSQAGRQPLIPPGAPEDLDQPYVAELPHNALRHEL</sequence>
<keyword evidence="2" id="KW-0732">Signal</keyword>
<name>A0ABD0VN48_DENTH</name>
<reference evidence="3 4" key="1">
    <citation type="journal article" date="2024" name="Plant Biotechnol. J.">
        <title>Dendrobium thyrsiflorum genome and its molecular insights into genes involved in important horticultural traits.</title>
        <authorList>
            <person name="Chen B."/>
            <person name="Wang J.Y."/>
            <person name="Zheng P.J."/>
            <person name="Li K.L."/>
            <person name="Liang Y.M."/>
            <person name="Chen X.F."/>
            <person name="Zhang C."/>
            <person name="Zhao X."/>
            <person name="He X."/>
            <person name="Zhang G.Q."/>
            <person name="Liu Z.J."/>
            <person name="Xu Q."/>
        </authorList>
    </citation>
    <scope>NUCLEOTIDE SEQUENCE [LARGE SCALE GENOMIC DNA]</scope>
    <source>
        <strain evidence="3">GZMU011</strain>
    </source>
</reference>
<dbReference type="EMBL" id="JANQDX010000003">
    <property type="protein sequence ID" value="KAL0926208.1"/>
    <property type="molecule type" value="Genomic_DNA"/>
</dbReference>
<keyword evidence="4" id="KW-1185">Reference proteome</keyword>
<proteinExistence type="predicted"/>